<dbReference type="PROSITE" id="PS00211">
    <property type="entry name" value="ABC_TRANSPORTER_1"/>
    <property type="match status" value="1"/>
</dbReference>
<evidence type="ECO:0000256" key="6">
    <source>
        <dbReference type="ARBA" id="ARBA00023251"/>
    </source>
</evidence>
<dbReference type="InterPro" id="IPR003439">
    <property type="entry name" value="ABC_transporter-like_ATP-bd"/>
</dbReference>
<keyword evidence="6" id="KW-0046">Antibiotic resistance</keyword>
<organism evidence="9 10">
    <name type="scientific">Orrella marina</name>
    <dbReference type="NCBI Taxonomy" id="2163011"/>
    <lineage>
        <taxon>Bacteria</taxon>
        <taxon>Pseudomonadati</taxon>
        <taxon>Pseudomonadota</taxon>
        <taxon>Betaproteobacteria</taxon>
        <taxon>Burkholderiales</taxon>
        <taxon>Alcaligenaceae</taxon>
        <taxon>Orrella</taxon>
    </lineage>
</organism>
<keyword evidence="5" id="KW-1133">Transmembrane helix</keyword>
<dbReference type="InterPro" id="IPR027417">
    <property type="entry name" value="P-loop_NTPase"/>
</dbReference>
<dbReference type="AlphaFoldDB" id="A0A2R4XG36"/>
<dbReference type="SMART" id="SM00382">
    <property type="entry name" value="AAA"/>
    <property type="match status" value="1"/>
</dbReference>
<evidence type="ECO:0000313" key="10">
    <source>
        <dbReference type="Proteomes" id="UP000244571"/>
    </source>
</evidence>
<evidence type="ECO:0000256" key="7">
    <source>
        <dbReference type="ARBA" id="ARBA00038388"/>
    </source>
</evidence>
<reference evidence="9 10" key="1">
    <citation type="submission" date="2018-04" db="EMBL/GenBank/DDBJ databases">
        <title>Bordetella sp. HZ20 isolated from seawater.</title>
        <authorList>
            <person name="Sun C."/>
        </authorList>
    </citation>
    <scope>NUCLEOTIDE SEQUENCE [LARGE SCALE GENOMIC DNA]</scope>
    <source>
        <strain evidence="9 10">HZ20</strain>
    </source>
</reference>
<dbReference type="KEGG" id="boz:DBV39_02535"/>
<keyword evidence="3" id="KW-0547">Nucleotide-binding</keyword>
<keyword evidence="5" id="KW-0812">Transmembrane</keyword>
<evidence type="ECO:0000256" key="2">
    <source>
        <dbReference type="ARBA" id="ARBA00022475"/>
    </source>
</evidence>
<dbReference type="InterPro" id="IPR017911">
    <property type="entry name" value="MacB-like_ATP-bd"/>
</dbReference>
<protein>
    <submittedName>
        <fullName evidence="9">ABC transporter ATP-binding protein</fullName>
    </submittedName>
</protein>
<dbReference type="GO" id="GO:0046677">
    <property type="term" value="P:response to antibiotic"/>
    <property type="evidence" value="ECO:0007669"/>
    <property type="project" value="UniProtKB-KW"/>
</dbReference>
<dbReference type="InterPro" id="IPR015854">
    <property type="entry name" value="ABC_transpr_LolD-like"/>
</dbReference>
<dbReference type="FunFam" id="3.40.50.300:FF:000032">
    <property type="entry name" value="Export ABC transporter ATP-binding protein"/>
    <property type="match status" value="1"/>
</dbReference>
<dbReference type="RefSeq" id="WP_108620218.1">
    <property type="nucleotide sequence ID" value="NZ_CP028901.1"/>
</dbReference>
<keyword evidence="5" id="KW-0472">Membrane</keyword>
<keyword evidence="2" id="KW-1003">Cell membrane</keyword>
<name>A0A2R4XG36_9BURK</name>
<evidence type="ECO:0000256" key="3">
    <source>
        <dbReference type="ARBA" id="ARBA00022741"/>
    </source>
</evidence>
<proteinExistence type="inferred from homology"/>
<dbReference type="GO" id="GO:0005524">
    <property type="term" value="F:ATP binding"/>
    <property type="evidence" value="ECO:0007669"/>
    <property type="project" value="UniProtKB-KW"/>
</dbReference>
<dbReference type="PANTHER" id="PTHR24220:SF659">
    <property type="entry name" value="TRANSPORTER, PUTATIVE-RELATED"/>
    <property type="match status" value="1"/>
</dbReference>
<dbReference type="OrthoDB" id="9801477at2"/>
<dbReference type="InterPro" id="IPR017871">
    <property type="entry name" value="ABC_transporter-like_CS"/>
</dbReference>
<dbReference type="PANTHER" id="PTHR24220">
    <property type="entry name" value="IMPORT ATP-BINDING PROTEIN"/>
    <property type="match status" value="1"/>
</dbReference>
<keyword evidence="1" id="KW-0813">Transport</keyword>
<evidence type="ECO:0000313" key="9">
    <source>
        <dbReference type="EMBL" id="AWB32777.1"/>
    </source>
</evidence>
<keyword evidence="4 9" id="KW-0067">ATP-binding</keyword>
<comment type="similarity">
    <text evidence="7">Belongs to the ABC transporter superfamily. Macrolide exporter (TC 3.A.1.122) family.</text>
</comment>
<feature type="domain" description="ABC transporter" evidence="8">
    <location>
        <begin position="4"/>
        <end position="225"/>
    </location>
</feature>
<dbReference type="Proteomes" id="UP000244571">
    <property type="component" value="Chromosome"/>
</dbReference>
<dbReference type="PROSITE" id="PS50893">
    <property type="entry name" value="ABC_TRANSPORTER_2"/>
    <property type="match status" value="1"/>
</dbReference>
<dbReference type="SUPFAM" id="SSF52540">
    <property type="entry name" value="P-loop containing nucleoside triphosphate hydrolases"/>
    <property type="match status" value="1"/>
</dbReference>
<dbReference type="Gene3D" id="3.40.50.300">
    <property type="entry name" value="P-loop containing nucleotide triphosphate hydrolases"/>
    <property type="match status" value="1"/>
</dbReference>
<gene>
    <name evidence="9" type="ORF">DBV39_02535</name>
</gene>
<dbReference type="GO" id="GO:0022857">
    <property type="term" value="F:transmembrane transporter activity"/>
    <property type="evidence" value="ECO:0007669"/>
    <property type="project" value="TreeGrafter"/>
</dbReference>
<dbReference type="CDD" id="cd03255">
    <property type="entry name" value="ABC_MJ0796_LolCDE_FtsE"/>
    <property type="match status" value="1"/>
</dbReference>
<dbReference type="Pfam" id="PF00005">
    <property type="entry name" value="ABC_tran"/>
    <property type="match status" value="1"/>
</dbReference>
<dbReference type="EMBL" id="CP028901">
    <property type="protein sequence ID" value="AWB32777.1"/>
    <property type="molecule type" value="Genomic_DNA"/>
</dbReference>
<dbReference type="InterPro" id="IPR003593">
    <property type="entry name" value="AAA+_ATPase"/>
</dbReference>
<keyword evidence="10" id="KW-1185">Reference proteome</keyword>
<dbReference type="GO" id="GO:0016887">
    <property type="term" value="F:ATP hydrolysis activity"/>
    <property type="evidence" value="ECO:0007669"/>
    <property type="project" value="InterPro"/>
</dbReference>
<evidence type="ECO:0000259" key="8">
    <source>
        <dbReference type="PROSITE" id="PS50893"/>
    </source>
</evidence>
<evidence type="ECO:0000256" key="4">
    <source>
        <dbReference type="ARBA" id="ARBA00022840"/>
    </source>
</evidence>
<dbReference type="GO" id="GO:0098796">
    <property type="term" value="C:membrane protein complex"/>
    <property type="evidence" value="ECO:0007669"/>
    <property type="project" value="UniProtKB-ARBA"/>
</dbReference>
<evidence type="ECO:0000256" key="5">
    <source>
        <dbReference type="ARBA" id="ARBA00022989"/>
    </source>
</evidence>
<sequence length="225" mass="24100">MITLNSVNLQYQTEQGPIDILRNVDLALPAGERVAIAGPSGSGKTSLLLLLAGLEAPTGGWVEFNGERLDALSRDALADMRRDQIGIVFQSFHLIPSLNALDNAALPLEIAGARDARSRVRKLLEKVGLGHRLTHYPRQLSGGEQQRVAIVRALAHRPSVLLADEPTGNLDAQTGAEVASLLLELDAIAGTTLVLVTHDMALANRCDRVLTMSAGKLQEKVSDHV</sequence>
<evidence type="ECO:0000256" key="1">
    <source>
        <dbReference type="ARBA" id="ARBA00022448"/>
    </source>
</evidence>
<dbReference type="GO" id="GO:0005886">
    <property type="term" value="C:plasma membrane"/>
    <property type="evidence" value="ECO:0007669"/>
    <property type="project" value="TreeGrafter"/>
</dbReference>
<accession>A0A2R4XG36</accession>